<dbReference type="PROSITE" id="PS51085">
    <property type="entry name" value="2FE2S_FER_2"/>
    <property type="match status" value="1"/>
</dbReference>
<keyword evidence="6" id="KW-0411">Iron-sulfur</keyword>
<dbReference type="EMBL" id="FOSW01000017">
    <property type="protein sequence ID" value="SFL76473.1"/>
    <property type="molecule type" value="Genomic_DNA"/>
</dbReference>
<dbReference type="Pfam" id="PF00175">
    <property type="entry name" value="NAD_binding_1"/>
    <property type="match status" value="1"/>
</dbReference>
<evidence type="ECO:0000256" key="7">
    <source>
        <dbReference type="SAM" id="MobiDB-lite"/>
    </source>
</evidence>
<protein>
    <submittedName>
        <fullName evidence="10">Propane monooxygenase reductase subunit</fullName>
    </submittedName>
</protein>
<dbReference type="CDD" id="cd00207">
    <property type="entry name" value="fer2"/>
    <property type="match status" value="1"/>
</dbReference>
<evidence type="ECO:0000256" key="4">
    <source>
        <dbReference type="ARBA" id="ARBA00022827"/>
    </source>
</evidence>
<dbReference type="Gene3D" id="2.40.30.10">
    <property type="entry name" value="Translation factors"/>
    <property type="match status" value="1"/>
</dbReference>
<keyword evidence="3" id="KW-0479">Metal-binding</keyword>
<dbReference type="SUPFAM" id="SSF54292">
    <property type="entry name" value="2Fe-2S ferredoxin-like"/>
    <property type="match status" value="1"/>
</dbReference>
<evidence type="ECO:0000256" key="2">
    <source>
        <dbReference type="ARBA" id="ARBA00022630"/>
    </source>
</evidence>
<keyword evidence="11" id="KW-1185">Reference proteome</keyword>
<evidence type="ECO:0000313" key="10">
    <source>
        <dbReference type="EMBL" id="SFL76473.1"/>
    </source>
</evidence>
<dbReference type="PROSITE" id="PS51384">
    <property type="entry name" value="FAD_FR"/>
    <property type="match status" value="1"/>
</dbReference>
<keyword evidence="2" id="KW-0285">Flavoprotein</keyword>
<organism evidence="10 11">
    <name type="scientific">Geodermatophilus ruber</name>
    <dbReference type="NCBI Taxonomy" id="504800"/>
    <lineage>
        <taxon>Bacteria</taxon>
        <taxon>Bacillati</taxon>
        <taxon>Actinomycetota</taxon>
        <taxon>Actinomycetes</taxon>
        <taxon>Geodermatophilales</taxon>
        <taxon>Geodermatophilaceae</taxon>
        <taxon>Geodermatophilus</taxon>
    </lineage>
</organism>
<reference evidence="10 11" key="1">
    <citation type="submission" date="2016-10" db="EMBL/GenBank/DDBJ databases">
        <authorList>
            <person name="de Groot N.N."/>
        </authorList>
    </citation>
    <scope>NUCLEOTIDE SEQUENCE [LARGE SCALE GENOMIC DNA]</scope>
    <source>
        <strain evidence="10 11">DSM 45317</strain>
    </source>
</reference>
<dbReference type="InterPro" id="IPR039261">
    <property type="entry name" value="FNR_nucleotide-bd"/>
</dbReference>
<proteinExistence type="predicted"/>
<dbReference type="InterPro" id="IPR008333">
    <property type="entry name" value="Cbr1-like_FAD-bd_dom"/>
</dbReference>
<sequence>MLPALPRGPGRPRTGSASRRGTPRAAARPAAGATADGEVIVVGEKHSVRFEPVGIEIEVDSDQTILRAAAEQGVALMHGCKEGQCASCKSFVLEGEDIELDSYSTFALPDFEREEGSTLLCRAHAYEDLVIELLNYDEEMIASGLPLRQGTVEVVANEPVTHDMRHLVVRLLEPEEIKYFPGQYMDFQVPGHHATRSFSMANTPNREGLFEFVIKVYPGGLFSGHLAEKLQMGDRLSVEGPFGAFRLRESTSADLLFIGGGAGLAPLLALLRSMAERGIERTVTFYYGARTRGDLCFGEELTRLQEELPGLTYVPALSEPSGDDGWEGETGLITDVVARRETGLGGVDAYVCGPPPMVEAAIATLTRLGRSEDHIFYDKFTTTGEPEGED</sequence>
<dbReference type="Proteomes" id="UP000199152">
    <property type="component" value="Unassembled WGS sequence"/>
</dbReference>
<dbReference type="PROSITE" id="PS00197">
    <property type="entry name" value="2FE2S_FER_1"/>
    <property type="match status" value="1"/>
</dbReference>
<dbReference type="PRINTS" id="PR00371">
    <property type="entry name" value="FPNCR"/>
</dbReference>
<feature type="domain" description="2Fe-2S ferredoxin-type" evidence="8">
    <location>
        <begin position="46"/>
        <end position="137"/>
    </location>
</feature>
<evidence type="ECO:0000256" key="5">
    <source>
        <dbReference type="ARBA" id="ARBA00023004"/>
    </source>
</evidence>
<dbReference type="InterPro" id="IPR001433">
    <property type="entry name" value="OxRdtase_FAD/NAD-bd"/>
</dbReference>
<keyword evidence="4" id="KW-0274">FAD</keyword>
<dbReference type="InParanoid" id="A0A1I4KCZ8"/>
<keyword evidence="1" id="KW-0813">Transport</keyword>
<dbReference type="AlphaFoldDB" id="A0A1I4KCZ8"/>
<evidence type="ECO:0000256" key="3">
    <source>
        <dbReference type="ARBA" id="ARBA00022714"/>
    </source>
</evidence>
<keyword evidence="3" id="KW-0001">2Fe-2S</keyword>
<keyword evidence="5" id="KW-0408">Iron</keyword>
<dbReference type="Gene3D" id="3.40.50.80">
    <property type="entry name" value="Nucleotide-binding domain of ferredoxin-NADP reductase (FNR) module"/>
    <property type="match status" value="1"/>
</dbReference>
<keyword evidence="10" id="KW-0560">Oxidoreductase</keyword>
<evidence type="ECO:0000313" key="11">
    <source>
        <dbReference type="Proteomes" id="UP000199152"/>
    </source>
</evidence>
<evidence type="ECO:0000259" key="8">
    <source>
        <dbReference type="PROSITE" id="PS51085"/>
    </source>
</evidence>
<dbReference type="Gene3D" id="3.10.20.30">
    <property type="match status" value="1"/>
</dbReference>
<gene>
    <name evidence="10" type="ORF">SAMN04488085_11751</name>
</gene>
<dbReference type="PANTHER" id="PTHR43644">
    <property type="entry name" value="NA(+)-TRANSLOCATING NADH-QUINONE REDUCTASE SUBUNIT"/>
    <property type="match status" value="1"/>
</dbReference>
<accession>A0A1I4KCZ8</accession>
<dbReference type="InterPro" id="IPR017938">
    <property type="entry name" value="Riboflavin_synthase-like_b-brl"/>
</dbReference>
<keyword evidence="10" id="KW-0503">Monooxygenase</keyword>
<evidence type="ECO:0000259" key="9">
    <source>
        <dbReference type="PROSITE" id="PS51384"/>
    </source>
</evidence>
<dbReference type="SUPFAM" id="SSF63380">
    <property type="entry name" value="Riboflavin synthase domain-like"/>
    <property type="match status" value="1"/>
</dbReference>
<dbReference type="InterPro" id="IPR017927">
    <property type="entry name" value="FAD-bd_FR_type"/>
</dbReference>
<feature type="region of interest" description="Disordered" evidence="7">
    <location>
        <begin position="1"/>
        <end position="32"/>
    </location>
</feature>
<dbReference type="SUPFAM" id="SSF52343">
    <property type="entry name" value="Ferredoxin reductase-like, C-terminal NADP-linked domain"/>
    <property type="match status" value="1"/>
</dbReference>
<dbReference type="InterPro" id="IPR001041">
    <property type="entry name" value="2Fe-2S_ferredoxin-type"/>
</dbReference>
<dbReference type="Pfam" id="PF00970">
    <property type="entry name" value="FAD_binding_6"/>
    <property type="match status" value="1"/>
</dbReference>
<name>A0A1I4KCZ8_9ACTN</name>
<dbReference type="GO" id="GO:0051537">
    <property type="term" value="F:2 iron, 2 sulfur cluster binding"/>
    <property type="evidence" value="ECO:0007669"/>
    <property type="project" value="UniProtKB-KW"/>
</dbReference>
<dbReference type="InterPro" id="IPR001709">
    <property type="entry name" value="Flavoprot_Pyr_Nucl_cyt_Rdtase"/>
</dbReference>
<dbReference type="Pfam" id="PF00111">
    <property type="entry name" value="Fer2"/>
    <property type="match status" value="1"/>
</dbReference>
<evidence type="ECO:0000256" key="1">
    <source>
        <dbReference type="ARBA" id="ARBA00022448"/>
    </source>
</evidence>
<dbReference type="InterPro" id="IPR006058">
    <property type="entry name" value="2Fe2S_fd_BS"/>
</dbReference>
<dbReference type="InterPro" id="IPR012675">
    <property type="entry name" value="Beta-grasp_dom_sf"/>
</dbReference>
<evidence type="ECO:0000256" key="6">
    <source>
        <dbReference type="ARBA" id="ARBA00023014"/>
    </source>
</evidence>
<dbReference type="STRING" id="504800.SAMN04488085_11751"/>
<dbReference type="InterPro" id="IPR036010">
    <property type="entry name" value="2Fe-2S_ferredoxin-like_sf"/>
</dbReference>
<dbReference type="GO" id="GO:0004497">
    <property type="term" value="F:monooxygenase activity"/>
    <property type="evidence" value="ECO:0007669"/>
    <property type="project" value="UniProtKB-KW"/>
</dbReference>
<dbReference type="PANTHER" id="PTHR43644:SF1">
    <property type="entry name" value="NAD(P)H-FLAVIN REDUCTASE"/>
    <property type="match status" value="1"/>
</dbReference>
<dbReference type="PRINTS" id="PR00410">
    <property type="entry name" value="PHEHYDRXLASE"/>
</dbReference>
<feature type="domain" description="FAD-binding FR-type" evidence="9">
    <location>
        <begin position="147"/>
        <end position="248"/>
    </location>
</feature>